<gene>
    <name evidence="3" type="ORF">BIV57_21400</name>
</gene>
<reference evidence="3 4" key="1">
    <citation type="submission" date="2016-10" db="EMBL/GenBank/DDBJ databases">
        <title>Genome sequence of Streptomyces gilvigriseus MUSC 26.</title>
        <authorList>
            <person name="Lee L.-H."/>
            <person name="Ser H.-L."/>
        </authorList>
    </citation>
    <scope>NUCLEOTIDE SEQUENCE [LARGE SCALE GENOMIC DNA]</scope>
    <source>
        <strain evidence="3 4">MUSC 26</strain>
    </source>
</reference>
<organism evidence="3 4">
    <name type="scientific">Mangrovactinospora gilvigrisea</name>
    <dbReference type="NCBI Taxonomy" id="1428644"/>
    <lineage>
        <taxon>Bacteria</taxon>
        <taxon>Bacillati</taxon>
        <taxon>Actinomycetota</taxon>
        <taxon>Actinomycetes</taxon>
        <taxon>Kitasatosporales</taxon>
        <taxon>Streptomycetaceae</taxon>
        <taxon>Mangrovactinospora</taxon>
    </lineage>
</organism>
<proteinExistence type="predicted"/>
<comment type="caution">
    <text evidence="3">The sequence shown here is derived from an EMBL/GenBank/DDBJ whole genome shotgun (WGS) entry which is preliminary data.</text>
</comment>
<dbReference type="Proteomes" id="UP000243342">
    <property type="component" value="Unassembled WGS sequence"/>
</dbReference>
<evidence type="ECO:0000256" key="1">
    <source>
        <dbReference type="SAM" id="Phobius"/>
    </source>
</evidence>
<feature type="transmembrane region" description="Helical" evidence="1">
    <location>
        <begin position="158"/>
        <end position="177"/>
    </location>
</feature>
<evidence type="ECO:0000313" key="3">
    <source>
        <dbReference type="EMBL" id="OIV35474.1"/>
    </source>
</evidence>
<dbReference type="RefSeq" id="WP_071658573.1">
    <property type="nucleotide sequence ID" value="NZ_MLCF01000150.1"/>
</dbReference>
<keyword evidence="4" id="KW-1185">Reference proteome</keyword>
<dbReference type="OrthoDB" id="3480624at2"/>
<evidence type="ECO:0008006" key="5">
    <source>
        <dbReference type="Google" id="ProtNLM"/>
    </source>
</evidence>
<sequence>MPHAHTRPTPHRARRLLAAAAAAPVLALAAAPVALANEDPGSMTGSIAFSPRTVLPGGRITLSTKDCDASSGTATSDAFAGGSVRLGAGDGGAVRGTAQVPASVRPGRYAVTVVCGNGTAEGSFTVGAQGPVGAGGGGMAERQQASGPRLLGLRLDSASDLVGLVLLAGGATGVVVMETRRRRRARQ</sequence>
<accession>A0A1J7C752</accession>
<dbReference type="EMBL" id="MLCF01000150">
    <property type="protein sequence ID" value="OIV35474.1"/>
    <property type="molecule type" value="Genomic_DNA"/>
</dbReference>
<keyword evidence="2" id="KW-0732">Signal</keyword>
<evidence type="ECO:0000256" key="2">
    <source>
        <dbReference type="SAM" id="SignalP"/>
    </source>
</evidence>
<protein>
    <recommendedName>
        <fullName evidence="5">Sortase</fullName>
    </recommendedName>
</protein>
<name>A0A1J7C752_9ACTN</name>
<keyword evidence="1" id="KW-0472">Membrane</keyword>
<keyword evidence="1" id="KW-0812">Transmembrane</keyword>
<evidence type="ECO:0000313" key="4">
    <source>
        <dbReference type="Proteomes" id="UP000243342"/>
    </source>
</evidence>
<dbReference type="STRING" id="1428644.BIV57_21400"/>
<dbReference type="AlphaFoldDB" id="A0A1J7C752"/>
<feature type="chain" id="PRO_5009644063" description="Sortase" evidence="2">
    <location>
        <begin position="37"/>
        <end position="187"/>
    </location>
</feature>
<keyword evidence="1" id="KW-1133">Transmembrane helix</keyword>
<feature type="signal peptide" evidence="2">
    <location>
        <begin position="1"/>
        <end position="36"/>
    </location>
</feature>